<dbReference type="Pfam" id="PF05257">
    <property type="entry name" value="CHAP"/>
    <property type="match status" value="1"/>
</dbReference>
<protein>
    <submittedName>
        <fullName evidence="1">Chap</fullName>
    </submittedName>
</protein>
<comment type="caution">
    <text evidence="1">The sequence shown here is derived from an EMBL/GenBank/DDBJ whole genome shotgun (WGS) entry which is preliminary data.</text>
</comment>
<dbReference type="OrthoDB" id="7279151at2"/>
<dbReference type="PROSITE" id="PS51257">
    <property type="entry name" value="PROKAR_LIPOPROTEIN"/>
    <property type="match status" value="1"/>
</dbReference>
<keyword evidence="2" id="KW-1185">Reference proteome</keyword>
<dbReference type="PROSITE" id="PS50911">
    <property type="entry name" value="CHAP"/>
    <property type="match status" value="1"/>
</dbReference>
<evidence type="ECO:0000313" key="1">
    <source>
        <dbReference type="EMBL" id="KFI30365.1"/>
    </source>
</evidence>
<dbReference type="EMBL" id="JGYG01000003">
    <property type="protein sequence ID" value="KFI30365.1"/>
    <property type="molecule type" value="Genomic_DNA"/>
</dbReference>
<dbReference type="RefSeq" id="WP_035708726.1">
    <property type="nucleotide sequence ID" value="NZ_CAMIFG010000021.1"/>
</dbReference>
<reference evidence="1 2" key="1">
    <citation type="submission" date="2014-03" db="EMBL/GenBank/DDBJ databases">
        <title>Genome of Haematobacter massiliensis CCUG 47968.</title>
        <authorList>
            <person name="Wang D."/>
            <person name="Wang G."/>
        </authorList>
    </citation>
    <scope>NUCLEOTIDE SEQUENCE [LARGE SCALE GENOMIC DNA]</scope>
    <source>
        <strain evidence="1 2">CCUG 47968</strain>
    </source>
</reference>
<dbReference type="SUPFAM" id="SSF54001">
    <property type="entry name" value="Cysteine proteinases"/>
    <property type="match status" value="1"/>
</dbReference>
<sequence>MNGKRVGKTGRAAFVLLTAVLLGACAAPARDVASRQAMEPGREQLALLEVKQKQAKGQRVWCVPFARTASGINLRGDAKTWWNKAAGQYDRGNTPAVGSVMAFRATRGMPLGHVAMVSELVSPREIKVDHANWSRNEVSLRMAVIDVSARNDWSAVRVESRPENFGRVYPVTGFIYPQQHR</sequence>
<name>A0A086Y7W5_9RHOB</name>
<proteinExistence type="predicted"/>
<dbReference type="eggNOG" id="COG3942">
    <property type="taxonomic scope" value="Bacteria"/>
</dbReference>
<dbReference type="InterPro" id="IPR038765">
    <property type="entry name" value="Papain-like_cys_pep_sf"/>
</dbReference>
<accession>A0A086Y7W5</accession>
<dbReference type="Gene3D" id="3.90.1720.10">
    <property type="entry name" value="endopeptidase domain like (from Nostoc punctiforme)"/>
    <property type="match status" value="1"/>
</dbReference>
<dbReference type="AlphaFoldDB" id="A0A086Y7W5"/>
<dbReference type="InterPro" id="IPR007921">
    <property type="entry name" value="CHAP_dom"/>
</dbReference>
<evidence type="ECO:0000313" key="2">
    <source>
        <dbReference type="Proteomes" id="UP000028826"/>
    </source>
</evidence>
<organism evidence="1 2">
    <name type="scientific">Haematobacter massiliensis</name>
    <dbReference type="NCBI Taxonomy" id="195105"/>
    <lineage>
        <taxon>Bacteria</taxon>
        <taxon>Pseudomonadati</taxon>
        <taxon>Pseudomonadota</taxon>
        <taxon>Alphaproteobacteria</taxon>
        <taxon>Rhodobacterales</taxon>
        <taxon>Paracoccaceae</taxon>
        <taxon>Haematobacter</taxon>
    </lineage>
</organism>
<dbReference type="STRING" id="195105.CN97_12310"/>
<gene>
    <name evidence="1" type="ORF">CN97_12310</name>
</gene>
<dbReference type="Proteomes" id="UP000028826">
    <property type="component" value="Unassembled WGS sequence"/>
</dbReference>